<dbReference type="GO" id="GO:0003756">
    <property type="term" value="F:protein disulfide isomerase activity"/>
    <property type="evidence" value="ECO:0007669"/>
    <property type="project" value="UniProtKB-EC"/>
</dbReference>
<dbReference type="SUPFAM" id="SSF52833">
    <property type="entry name" value="Thioredoxin-like"/>
    <property type="match status" value="1"/>
</dbReference>
<keyword evidence="6" id="KW-0676">Redox-active center</keyword>
<evidence type="ECO:0000256" key="1">
    <source>
        <dbReference type="ARBA" id="ARBA00003565"/>
    </source>
</evidence>
<dbReference type="PANTHER" id="PTHR13887:SF14">
    <property type="entry name" value="DISULFIDE BOND FORMATION PROTEIN D"/>
    <property type="match status" value="1"/>
</dbReference>
<feature type="domain" description="Thioredoxin" evidence="8">
    <location>
        <begin position="60"/>
        <end position="252"/>
    </location>
</feature>
<protein>
    <submittedName>
        <fullName evidence="9">DSBA oxidoreductase</fullName>
        <ecNumber evidence="9">5.3.4.1</ecNumber>
    </submittedName>
</protein>
<dbReference type="EC" id="5.3.4.1" evidence="9"/>
<dbReference type="Proteomes" id="UP000007460">
    <property type="component" value="Chromosome"/>
</dbReference>
<dbReference type="GO" id="GO:0016491">
    <property type="term" value="F:oxidoreductase activity"/>
    <property type="evidence" value="ECO:0007669"/>
    <property type="project" value="UniProtKB-KW"/>
</dbReference>
<keyword evidence="9" id="KW-0413">Isomerase</keyword>
<reference evidence="9 10" key="1">
    <citation type="journal article" date="2010" name="J. Bacteriol.">
        <title>Complete genome sequence of "Candidatus Puniceispirillum marinum" IMCC1322, a representative of the SAR116 clade in the Alphaproteobacteria.</title>
        <authorList>
            <person name="Oh H.M."/>
            <person name="Kwon K.K."/>
            <person name="Kang I."/>
            <person name="Kang S.G."/>
            <person name="Lee J.H."/>
            <person name="Kim S.J."/>
            <person name="Cho J.C."/>
        </authorList>
    </citation>
    <scope>NUCLEOTIDE SEQUENCE [LARGE SCALE GENOMIC DNA]</scope>
    <source>
        <strain evidence="9 10">IMCC1322</strain>
    </source>
</reference>
<evidence type="ECO:0000313" key="10">
    <source>
        <dbReference type="Proteomes" id="UP000007460"/>
    </source>
</evidence>
<keyword evidence="4" id="KW-0560">Oxidoreductase</keyword>
<evidence type="ECO:0000259" key="8">
    <source>
        <dbReference type="PROSITE" id="PS51352"/>
    </source>
</evidence>
<dbReference type="PANTHER" id="PTHR13887">
    <property type="entry name" value="GLUTATHIONE S-TRANSFERASE KAPPA"/>
    <property type="match status" value="1"/>
</dbReference>
<evidence type="ECO:0000256" key="3">
    <source>
        <dbReference type="ARBA" id="ARBA00022729"/>
    </source>
</evidence>
<evidence type="ECO:0000256" key="7">
    <source>
        <dbReference type="SAM" id="Phobius"/>
    </source>
</evidence>
<keyword evidence="7" id="KW-0472">Membrane</keyword>
<comment type="similarity">
    <text evidence="2">Belongs to the thioredoxin family. DsbA subfamily.</text>
</comment>
<dbReference type="HOGENOM" id="CLU_000288_47_7_5"/>
<dbReference type="STRING" id="488538.SAR116_1000"/>
<organism evidence="9 10">
    <name type="scientific">Puniceispirillum marinum (strain IMCC1322)</name>
    <dbReference type="NCBI Taxonomy" id="488538"/>
    <lineage>
        <taxon>Bacteria</taxon>
        <taxon>Pseudomonadati</taxon>
        <taxon>Pseudomonadota</taxon>
        <taxon>Alphaproteobacteria</taxon>
        <taxon>Candidatus Puniceispirillales</taxon>
        <taxon>Candidatus Puniceispirillaceae</taxon>
        <taxon>Candidatus Puniceispirillum</taxon>
    </lineage>
</organism>
<keyword evidence="10" id="KW-1185">Reference proteome</keyword>
<evidence type="ECO:0000256" key="4">
    <source>
        <dbReference type="ARBA" id="ARBA00023002"/>
    </source>
</evidence>
<keyword evidence="7" id="KW-0812">Transmembrane</keyword>
<keyword evidence="5" id="KW-1015">Disulfide bond</keyword>
<evidence type="ECO:0000256" key="2">
    <source>
        <dbReference type="ARBA" id="ARBA00005791"/>
    </source>
</evidence>
<dbReference type="EMBL" id="CP001751">
    <property type="protein sequence ID" value="ADE39243.1"/>
    <property type="molecule type" value="Genomic_DNA"/>
</dbReference>
<dbReference type="Gene3D" id="3.40.30.10">
    <property type="entry name" value="Glutaredoxin"/>
    <property type="match status" value="1"/>
</dbReference>
<keyword evidence="7" id="KW-1133">Transmembrane helix</keyword>
<dbReference type="eggNOG" id="COG1651">
    <property type="taxonomic scope" value="Bacteria"/>
</dbReference>
<gene>
    <name evidence="9" type="ordered locus">SAR116_1000</name>
</gene>
<dbReference type="PROSITE" id="PS51352">
    <property type="entry name" value="THIOREDOXIN_2"/>
    <property type="match status" value="1"/>
</dbReference>
<evidence type="ECO:0000313" key="9">
    <source>
        <dbReference type="EMBL" id="ADE39243.1"/>
    </source>
</evidence>
<name>D5BSJ6_PUNMI</name>
<dbReference type="AlphaFoldDB" id="D5BSJ6"/>
<dbReference type="Pfam" id="PF13462">
    <property type="entry name" value="Thioredoxin_4"/>
    <property type="match status" value="1"/>
</dbReference>
<evidence type="ECO:0000256" key="5">
    <source>
        <dbReference type="ARBA" id="ARBA00023157"/>
    </source>
</evidence>
<dbReference type="InterPro" id="IPR036249">
    <property type="entry name" value="Thioredoxin-like_sf"/>
</dbReference>
<comment type="function">
    <text evidence="1">May be required for disulfide bond formation in some proteins.</text>
</comment>
<sequence length="262" mass="28838">MLGCGSGVIWRPAVAIPITRCLRRHHIVADHSIQKENLMNRKSVIITTIIAALGMFAVGAFLYSPTPEKTATATAMPASNEVPLIRPHSPVIGSSDAPVTIVEFFDPACESCRAFHPIVKEILSKFQGKVRVVLRYAAFHPPSEEAIRVLETARIQGKFEAVLERLLETQPKWAPHGREPVSIWELIKETGIDVERARRDAKLPGIVAVLNQDAADVKTVGIRGTPTFFVNGKPLPEFGAQQLHDLVKSEVELSERSSEEKS</sequence>
<dbReference type="InterPro" id="IPR012336">
    <property type="entry name" value="Thioredoxin-like_fold"/>
</dbReference>
<accession>D5BSJ6</accession>
<proteinExistence type="inferred from homology"/>
<dbReference type="KEGG" id="apb:SAR116_1000"/>
<feature type="transmembrane region" description="Helical" evidence="7">
    <location>
        <begin position="44"/>
        <end position="63"/>
    </location>
</feature>
<evidence type="ECO:0000256" key="6">
    <source>
        <dbReference type="ARBA" id="ARBA00023284"/>
    </source>
</evidence>
<keyword evidence="3" id="KW-0732">Signal</keyword>
<dbReference type="InterPro" id="IPR013766">
    <property type="entry name" value="Thioredoxin_domain"/>
</dbReference>